<evidence type="ECO:0000256" key="5">
    <source>
        <dbReference type="HAMAP-Rule" id="MF_00295"/>
    </source>
</evidence>
<feature type="active site" description="Acyl-thioester intermediate" evidence="5 6">
    <location>
        <position position="144"/>
    </location>
</feature>
<feature type="binding site" evidence="5">
    <location>
        <position position="250"/>
    </location>
    <ligand>
        <name>substrate</name>
    </ligand>
</feature>
<dbReference type="STRING" id="311180.SAMN04488050_101342"/>
<keyword evidence="2 5" id="KW-0028">Amino-acid biosynthesis</keyword>
<protein>
    <recommendedName>
        <fullName evidence="5">Homoserine O-acetyltransferase</fullName>
        <shortName evidence="5">HAT</shortName>
        <ecNumber evidence="5">2.3.1.31</ecNumber>
    </recommendedName>
    <alternativeName>
        <fullName evidence="5">Homoserine transacetylase</fullName>
        <shortName evidence="5">HTA</shortName>
    </alternativeName>
</protein>
<comment type="catalytic activity">
    <reaction evidence="5">
        <text>L-homoserine + acetyl-CoA = O-acetyl-L-homoserine + CoA</text>
        <dbReference type="Rhea" id="RHEA:13701"/>
        <dbReference type="ChEBI" id="CHEBI:57287"/>
        <dbReference type="ChEBI" id="CHEBI:57288"/>
        <dbReference type="ChEBI" id="CHEBI:57476"/>
        <dbReference type="ChEBI" id="CHEBI:57716"/>
        <dbReference type="EC" id="2.3.1.31"/>
    </reaction>
</comment>
<dbReference type="Gene3D" id="3.40.50.880">
    <property type="match status" value="1"/>
</dbReference>
<keyword evidence="1 5" id="KW-0963">Cytoplasm</keyword>
<evidence type="ECO:0000256" key="2">
    <source>
        <dbReference type="ARBA" id="ARBA00022605"/>
    </source>
</evidence>
<evidence type="ECO:0000313" key="8">
    <source>
        <dbReference type="Proteomes" id="UP000199392"/>
    </source>
</evidence>
<dbReference type="EC" id="2.3.1.31" evidence="5"/>
<dbReference type="UniPathway" id="UPA00051">
    <property type="reaction ID" value="UER00074"/>
</dbReference>
<feature type="site" description="Important for substrate specificity" evidence="5">
    <location>
        <position position="194"/>
    </location>
</feature>
<feature type="site" description="Important for acyl-CoA specificity" evidence="5">
    <location>
        <position position="113"/>
    </location>
</feature>
<keyword evidence="3 5" id="KW-0808">Transferase</keyword>
<dbReference type="InterPro" id="IPR033752">
    <property type="entry name" value="MetA_family"/>
</dbReference>
<gene>
    <name evidence="5" type="primary">metAA</name>
    <name evidence="7" type="ORF">SAMN04488050_101342</name>
</gene>
<comment type="similarity">
    <text evidence="5">Belongs to the MetA family.</text>
</comment>
<evidence type="ECO:0000313" key="7">
    <source>
        <dbReference type="EMBL" id="SFS35699.1"/>
    </source>
</evidence>
<organism evidence="7 8">
    <name type="scientific">Alloyangia pacifica</name>
    <dbReference type="NCBI Taxonomy" id="311180"/>
    <lineage>
        <taxon>Bacteria</taxon>
        <taxon>Pseudomonadati</taxon>
        <taxon>Pseudomonadota</taxon>
        <taxon>Alphaproteobacteria</taxon>
        <taxon>Rhodobacterales</taxon>
        <taxon>Roseobacteraceae</taxon>
        <taxon>Alloyangia</taxon>
    </lineage>
</organism>
<evidence type="ECO:0000256" key="4">
    <source>
        <dbReference type="ARBA" id="ARBA00023315"/>
    </source>
</evidence>
<dbReference type="NCBIfam" id="TIGR01001">
    <property type="entry name" value="metA"/>
    <property type="match status" value="1"/>
</dbReference>
<evidence type="ECO:0000256" key="3">
    <source>
        <dbReference type="ARBA" id="ARBA00022679"/>
    </source>
</evidence>
<evidence type="ECO:0000256" key="1">
    <source>
        <dbReference type="ARBA" id="ARBA00022490"/>
    </source>
</evidence>
<dbReference type="EMBL" id="FOZW01000001">
    <property type="protein sequence ID" value="SFS35699.1"/>
    <property type="molecule type" value="Genomic_DNA"/>
</dbReference>
<proteinExistence type="inferred from homology"/>
<comment type="function">
    <text evidence="5">Transfers an acetyl group from acetyl-CoA to L-homoserine, forming acetyl-L-homoserine.</text>
</comment>
<dbReference type="GO" id="GO:0005737">
    <property type="term" value="C:cytoplasm"/>
    <property type="evidence" value="ECO:0007669"/>
    <property type="project" value="UniProtKB-SubCell"/>
</dbReference>
<sequence length="319" mass="36436">MPIKLPEDLPAYDVLSREGVMVMSEDSASRQDIRPLRIALLNLMPKKIQTENQFARLIGATPLQIEFSLIRMTEHQTRNTAAEHMEAFYRPFSEVEASGEKFDGLIITGAPIEHLEFAEVTYWDELKRVFDWSQTHVHATFGVCWGGMAMINYFHGVKKHILDHKAFGCVRHQNLAPASPFLRGFSDDMVMPVSRWTEMQRAEIEAAGLPVLIDSPETGPALVEDKAHRALYIFNHLEYDSTTLKDEYDRDVEAGKPINVPANYYPNDDPTKKPQNRWRSHAHLLFTNWISEIYMTTPFDLSRIGTESTDWRAATKVGA</sequence>
<accession>A0A1I6P683</accession>
<dbReference type="PANTHER" id="PTHR20919:SF0">
    <property type="entry name" value="HOMOSERINE O-SUCCINYLTRANSFERASE"/>
    <property type="match status" value="1"/>
</dbReference>
<dbReference type="GO" id="GO:0004414">
    <property type="term" value="F:homoserine O-acetyltransferase activity"/>
    <property type="evidence" value="ECO:0007669"/>
    <property type="project" value="UniProtKB-EC"/>
</dbReference>
<dbReference type="InterPro" id="IPR029062">
    <property type="entry name" value="Class_I_gatase-like"/>
</dbReference>
<dbReference type="InterPro" id="IPR005697">
    <property type="entry name" value="HST_MetA"/>
</dbReference>
<dbReference type="Pfam" id="PF04204">
    <property type="entry name" value="HTS"/>
    <property type="match status" value="1"/>
</dbReference>
<dbReference type="GO" id="GO:0008899">
    <property type="term" value="F:homoserine O-succinyltransferase activity"/>
    <property type="evidence" value="ECO:0007669"/>
    <property type="project" value="UniProtKB-UniRule"/>
</dbReference>
<keyword evidence="4 5" id="KW-0012">Acyltransferase</keyword>
<dbReference type="HAMAP" id="MF_00295">
    <property type="entry name" value="MetA_acyltransf"/>
    <property type="match status" value="1"/>
</dbReference>
<dbReference type="GO" id="GO:0019281">
    <property type="term" value="P:L-methionine biosynthetic process from homoserine via O-succinyl-L-homoserine and cystathionine"/>
    <property type="evidence" value="ECO:0007669"/>
    <property type="project" value="InterPro"/>
</dbReference>
<feature type="active site" description="Proton acceptor" evidence="5">
    <location>
        <position position="236"/>
    </location>
</feature>
<dbReference type="OrthoDB" id="9772423at2"/>
<dbReference type="PANTHER" id="PTHR20919">
    <property type="entry name" value="HOMOSERINE O-SUCCINYLTRANSFERASE"/>
    <property type="match status" value="1"/>
</dbReference>
<dbReference type="CDD" id="cd03131">
    <property type="entry name" value="GATase1_HTS"/>
    <property type="match status" value="1"/>
</dbReference>
<feature type="active site" evidence="5">
    <location>
        <position position="238"/>
    </location>
</feature>
<dbReference type="AlphaFoldDB" id="A0A1I6P683"/>
<dbReference type="RefSeq" id="WP_092420743.1">
    <property type="nucleotide sequence ID" value="NZ_FNCL01000002.1"/>
</dbReference>
<reference evidence="8" key="1">
    <citation type="submission" date="2016-10" db="EMBL/GenBank/DDBJ databases">
        <authorList>
            <person name="Varghese N."/>
            <person name="Submissions S."/>
        </authorList>
    </citation>
    <scope>NUCLEOTIDE SEQUENCE [LARGE SCALE GENOMIC DNA]</scope>
    <source>
        <strain evidence="8">DSM 26894</strain>
    </source>
</reference>
<comment type="pathway">
    <text evidence="5">Amino-acid biosynthesis; L-methionine biosynthesis via de novo pathway; O-acetyl-L-homoserine from L-homoserine: step 1/1.</text>
</comment>
<dbReference type="SUPFAM" id="SSF52317">
    <property type="entry name" value="Class I glutamine amidotransferase-like"/>
    <property type="match status" value="1"/>
</dbReference>
<evidence type="ECO:0000256" key="6">
    <source>
        <dbReference type="PIRSR" id="PIRSR000450-1"/>
    </source>
</evidence>
<dbReference type="PIRSF" id="PIRSF000450">
    <property type="entry name" value="H_ser_succinyltr"/>
    <property type="match status" value="1"/>
</dbReference>
<keyword evidence="8" id="KW-1185">Reference proteome</keyword>
<keyword evidence="5" id="KW-0486">Methionine biosynthesis</keyword>
<comment type="caution">
    <text evidence="5">Lacks conserved residue(s) required for the propagation of feature annotation.</text>
</comment>
<name>A0A1I6P683_9RHOB</name>
<feature type="binding site" evidence="5">
    <location>
        <position position="165"/>
    </location>
    <ligand>
        <name>substrate</name>
    </ligand>
</feature>
<dbReference type="Proteomes" id="UP000199392">
    <property type="component" value="Unassembled WGS sequence"/>
</dbReference>
<feature type="binding site" evidence="5">
    <location>
        <position position="194"/>
    </location>
    <ligand>
        <name>substrate</name>
    </ligand>
</feature>
<comment type="subcellular location">
    <subcellularLocation>
        <location evidence="5">Cytoplasm</location>
    </subcellularLocation>
</comment>